<evidence type="ECO:0000313" key="2">
    <source>
        <dbReference type="Proteomes" id="UP000280825"/>
    </source>
</evidence>
<reference evidence="1 2" key="1">
    <citation type="submission" date="2018-12" db="EMBL/GenBank/DDBJ databases">
        <title>Flavobacterium sp. nov., isolated from glacier ice.</title>
        <authorList>
            <person name="Liu Q."/>
            <person name="Xin Y.-H."/>
        </authorList>
    </citation>
    <scope>NUCLEOTIDE SEQUENCE [LARGE SCALE GENOMIC DNA]</scope>
    <source>
        <strain evidence="1 2">RB1N8</strain>
    </source>
</reference>
<dbReference type="Proteomes" id="UP000280825">
    <property type="component" value="Unassembled WGS sequence"/>
</dbReference>
<protein>
    <submittedName>
        <fullName evidence="1">Uncharacterized protein</fullName>
    </submittedName>
</protein>
<gene>
    <name evidence="1" type="ORF">EKL98_02105</name>
</gene>
<proteinExistence type="predicted"/>
<accession>A0A432CS31</accession>
<organism evidence="1 2">
    <name type="scientific">Flavobacterium bomense</name>
    <dbReference type="NCBI Taxonomy" id="2497483"/>
    <lineage>
        <taxon>Bacteria</taxon>
        <taxon>Pseudomonadati</taxon>
        <taxon>Bacteroidota</taxon>
        <taxon>Flavobacteriia</taxon>
        <taxon>Flavobacteriales</taxon>
        <taxon>Flavobacteriaceae</taxon>
        <taxon>Flavobacterium</taxon>
    </lineage>
</organism>
<dbReference type="AlphaFoldDB" id="A0A432CS31"/>
<name>A0A432CS31_9FLAO</name>
<dbReference type="EMBL" id="RYDJ01000001">
    <property type="protein sequence ID" value="RTZ08133.1"/>
    <property type="molecule type" value="Genomic_DNA"/>
</dbReference>
<keyword evidence="2" id="KW-1185">Reference proteome</keyword>
<sequence>MKYIVLFSLILFSITRCSNELVFEYQNFVTTTTLHCKKPCPTISLKIPIAKELPIAADSINKKVFSVLKKIIYFGEKPYTASNYKELTTAFIGSYEKFQNDFPNDTFGWEAQVEESIKYKSENILNYKSMSDHQSFGLIYSNRGLLGI</sequence>
<evidence type="ECO:0000313" key="1">
    <source>
        <dbReference type="EMBL" id="RTZ08133.1"/>
    </source>
</evidence>
<dbReference type="Gene3D" id="3.30.565.40">
    <property type="entry name" value="Fervidobacterium nodosum Rt17-B1 like"/>
    <property type="match status" value="1"/>
</dbReference>
<dbReference type="RefSeq" id="WP_126561417.1">
    <property type="nucleotide sequence ID" value="NZ_RYDJ01000001.1"/>
</dbReference>
<comment type="caution">
    <text evidence="1">The sequence shown here is derived from an EMBL/GenBank/DDBJ whole genome shotgun (WGS) entry which is preliminary data.</text>
</comment>